<dbReference type="RefSeq" id="WP_277565742.1">
    <property type="nucleotide sequence ID" value="NZ_JAPDHZ010000003.1"/>
</dbReference>
<keyword evidence="2" id="KW-1185">Reference proteome</keyword>
<comment type="caution">
    <text evidence="1">The sequence shown here is derived from an EMBL/GenBank/DDBJ whole genome shotgun (WGS) entry which is preliminary data.</text>
</comment>
<sequence length="48" mass="4989">MRQLLMTVMLIVTVALIYINVAGGETGTKARIRDSGAGMAGAIARISP</sequence>
<dbReference type="AlphaFoldDB" id="A0A9X4QN20"/>
<name>A0A9X4QN20_9BACL</name>
<organism evidence="1 2">
    <name type="scientific">Cohnella ginsengisoli</name>
    <dbReference type="NCBI Taxonomy" id="425004"/>
    <lineage>
        <taxon>Bacteria</taxon>
        <taxon>Bacillati</taxon>
        <taxon>Bacillota</taxon>
        <taxon>Bacilli</taxon>
        <taxon>Bacillales</taxon>
        <taxon>Paenibacillaceae</taxon>
        <taxon>Cohnella</taxon>
    </lineage>
</organism>
<proteinExistence type="predicted"/>
<dbReference type="Proteomes" id="UP001153387">
    <property type="component" value="Unassembled WGS sequence"/>
</dbReference>
<accession>A0A9X4QN20</accession>
<dbReference type="EMBL" id="JAPDHZ010000003">
    <property type="protein sequence ID" value="MDG0791902.1"/>
    <property type="molecule type" value="Genomic_DNA"/>
</dbReference>
<gene>
    <name evidence="1" type="ORF">OMP38_14375</name>
</gene>
<protein>
    <submittedName>
        <fullName evidence="1">Uncharacterized protein</fullName>
    </submittedName>
</protein>
<evidence type="ECO:0000313" key="2">
    <source>
        <dbReference type="Proteomes" id="UP001153387"/>
    </source>
</evidence>
<reference evidence="1 2" key="1">
    <citation type="submission" date="2022-10" db="EMBL/GenBank/DDBJ databases">
        <title>Comparative genomic analysis of Cohnella hashimotonis sp. nov., isolated from the International Space Station.</title>
        <authorList>
            <person name="Simpson A."/>
            <person name="Venkateswaran K."/>
        </authorList>
    </citation>
    <scope>NUCLEOTIDE SEQUENCE [LARGE SCALE GENOMIC DNA]</scope>
    <source>
        <strain evidence="1 2">DSM 18997</strain>
    </source>
</reference>
<evidence type="ECO:0000313" key="1">
    <source>
        <dbReference type="EMBL" id="MDG0791902.1"/>
    </source>
</evidence>